<reference evidence="1 2" key="1">
    <citation type="submission" date="2021-06" db="EMBL/GenBank/DDBJ databases">
        <title>Caerostris darwini draft genome.</title>
        <authorList>
            <person name="Kono N."/>
            <person name="Arakawa K."/>
        </authorList>
    </citation>
    <scope>NUCLEOTIDE SEQUENCE [LARGE SCALE GENOMIC DNA]</scope>
</reference>
<name>A0AAV4QWQ9_9ARAC</name>
<gene>
    <name evidence="1" type="ORF">CDAR_555641</name>
</gene>
<evidence type="ECO:0000313" key="1">
    <source>
        <dbReference type="EMBL" id="GIY13259.1"/>
    </source>
</evidence>
<protein>
    <submittedName>
        <fullName evidence="1">Uncharacterized protein</fullName>
    </submittedName>
</protein>
<evidence type="ECO:0000313" key="2">
    <source>
        <dbReference type="Proteomes" id="UP001054837"/>
    </source>
</evidence>
<dbReference type="Proteomes" id="UP001054837">
    <property type="component" value="Unassembled WGS sequence"/>
</dbReference>
<organism evidence="1 2">
    <name type="scientific">Caerostris darwini</name>
    <dbReference type="NCBI Taxonomy" id="1538125"/>
    <lineage>
        <taxon>Eukaryota</taxon>
        <taxon>Metazoa</taxon>
        <taxon>Ecdysozoa</taxon>
        <taxon>Arthropoda</taxon>
        <taxon>Chelicerata</taxon>
        <taxon>Arachnida</taxon>
        <taxon>Araneae</taxon>
        <taxon>Araneomorphae</taxon>
        <taxon>Entelegynae</taxon>
        <taxon>Araneoidea</taxon>
        <taxon>Araneidae</taxon>
        <taxon>Caerostris</taxon>
    </lineage>
</organism>
<comment type="caution">
    <text evidence="1">The sequence shown here is derived from an EMBL/GenBank/DDBJ whole genome shotgun (WGS) entry which is preliminary data.</text>
</comment>
<keyword evidence="2" id="KW-1185">Reference proteome</keyword>
<dbReference type="AlphaFoldDB" id="A0AAV4QWQ9"/>
<sequence length="89" mass="10079">MISLATINIDCPFSRQQHSFCWCRNHKSNANSSPRNRQFKGGPPPTLWDTNGWNSSLGIYQTSLDIVLVLDIDMTLRLSGYKFRSSSSL</sequence>
<proteinExistence type="predicted"/>
<dbReference type="EMBL" id="BPLQ01005205">
    <property type="protein sequence ID" value="GIY13259.1"/>
    <property type="molecule type" value="Genomic_DNA"/>
</dbReference>
<accession>A0AAV4QWQ9</accession>